<keyword evidence="4 7" id="KW-1133">Transmembrane helix</keyword>
<dbReference type="GO" id="GO:0015137">
    <property type="term" value="F:citrate transmembrane transporter activity"/>
    <property type="evidence" value="ECO:0007669"/>
    <property type="project" value="TreeGrafter"/>
</dbReference>
<gene>
    <name evidence="8" type="ORF">P879_01204</name>
</gene>
<evidence type="ECO:0008006" key="10">
    <source>
        <dbReference type="Google" id="ProtNLM"/>
    </source>
</evidence>
<dbReference type="InterPro" id="IPR001898">
    <property type="entry name" value="SLC13A/DASS"/>
</dbReference>
<keyword evidence="5 7" id="KW-0472">Membrane</keyword>
<comment type="similarity">
    <text evidence="2">Belongs to the SLC13A/DASS transporter (TC 2.A.47) family. NADC subfamily.</text>
</comment>
<accession>A0A8T0DTA5</accession>
<dbReference type="Pfam" id="PF00939">
    <property type="entry name" value="Na_sulph_symp"/>
    <property type="match status" value="1"/>
</dbReference>
<keyword evidence="9" id="KW-1185">Reference proteome</keyword>
<evidence type="ECO:0000313" key="8">
    <source>
        <dbReference type="EMBL" id="KAF8571165.1"/>
    </source>
</evidence>
<evidence type="ECO:0000256" key="1">
    <source>
        <dbReference type="ARBA" id="ARBA00004141"/>
    </source>
</evidence>
<evidence type="ECO:0000256" key="6">
    <source>
        <dbReference type="SAM" id="MobiDB-lite"/>
    </source>
</evidence>
<dbReference type="PANTHER" id="PTHR10283:SF82">
    <property type="entry name" value="SOLUTE CARRIER FAMILY 13 MEMBER 2"/>
    <property type="match status" value="1"/>
</dbReference>
<dbReference type="GO" id="GO:0005886">
    <property type="term" value="C:plasma membrane"/>
    <property type="evidence" value="ECO:0007669"/>
    <property type="project" value="TreeGrafter"/>
</dbReference>
<sequence length="489" mass="53032">MLGFMLPTWFLSMWMSNTATTAMMITIVEAVLISLNSIEQNVEQNTVTSRKTPSKHPGSKFMKNAHNPNEDVYSDENQMTLEPASILIVDASETTDEQPENNLKTNELSDSMAESIETVRKLNKALSLCVCYASTCGGIGTVTGTAPNSIFFGQVNSLFGSDTGLTFSTWMAFACPISIILLLLIWLWLTVRYFGLRGCFRKSTNEDQCKFIEKIITREADSLGTFNYAEGMCCVLFVLITALWTTRNVGELGWGKYFKNPSGQTFVTDTQPAILVALLALILPAVNPVQLYRRRSEYRGDATALANLQDQFLLPWHVAQRRCPWGVLIILGGGYALSDICQSSGLSALVGQTLGERVGGLSTTALIFVCCLISATITEFTSNAATVSILLPIIFSLGSSLGLHPFLLALPTTIGTSFAFSLPAATPPNSIVFGKGRISVKDMVQSGIPLNIVGCLITLAATITYAQPLFGLDTVPEWAVNGTLTSFLN</sequence>
<organism evidence="8 9">
    <name type="scientific">Paragonimus westermani</name>
    <dbReference type="NCBI Taxonomy" id="34504"/>
    <lineage>
        <taxon>Eukaryota</taxon>
        <taxon>Metazoa</taxon>
        <taxon>Spiralia</taxon>
        <taxon>Lophotrochozoa</taxon>
        <taxon>Platyhelminthes</taxon>
        <taxon>Trematoda</taxon>
        <taxon>Digenea</taxon>
        <taxon>Plagiorchiida</taxon>
        <taxon>Troglotremata</taxon>
        <taxon>Troglotrematidae</taxon>
        <taxon>Paragonimus</taxon>
    </lineage>
</organism>
<name>A0A8T0DTA5_9TREM</name>
<feature type="transmembrane region" description="Helical" evidence="7">
    <location>
        <begin position="266"/>
        <end position="286"/>
    </location>
</feature>
<evidence type="ECO:0000256" key="3">
    <source>
        <dbReference type="ARBA" id="ARBA00022692"/>
    </source>
</evidence>
<evidence type="ECO:0000256" key="4">
    <source>
        <dbReference type="ARBA" id="ARBA00022989"/>
    </source>
</evidence>
<comment type="subcellular location">
    <subcellularLocation>
        <location evidence="1">Membrane</location>
        <topology evidence="1">Multi-pass membrane protein</topology>
    </subcellularLocation>
</comment>
<dbReference type="PANTHER" id="PTHR10283">
    <property type="entry name" value="SOLUTE CARRIER FAMILY 13 MEMBER"/>
    <property type="match status" value="1"/>
</dbReference>
<dbReference type="GO" id="GO:0015141">
    <property type="term" value="F:succinate transmembrane transporter activity"/>
    <property type="evidence" value="ECO:0007669"/>
    <property type="project" value="TreeGrafter"/>
</dbReference>
<feature type="transmembrane region" description="Helical" evidence="7">
    <location>
        <begin position="228"/>
        <end position="246"/>
    </location>
</feature>
<protein>
    <recommendedName>
        <fullName evidence="10">Solute carrier family 13 (Sodium-dependent dicarboxylate transporter), member 2/3/5</fullName>
    </recommendedName>
</protein>
<feature type="transmembrane region" description="Helical" evidence="7">
    <location>
        <begin position="447"/>
        <end position="466"/>
    </location>
</feature>
<reference evidence="8 9" key="1">
    <citation type="submission" date="2019-07" db="EMBL/GenBank/DDBJ databases">
        <title>Annotation for the trematode Paragonimus westermani.</title>
        <authorList>
            <person name="Choi Y.-J."/>
        </authorList>
    </citation>
    <scope>NUCLEOTIDE SEQUENCE [LARGE SCALE GENOMIC DNA]</scope>
    <source>
        <strain evidence="8">180907_Pwestermani</strain>
    </source>
</reference>
<dbReference type="Proteomes" id="UP000699462">
    <property type="component" value="Unassembled WGS sequence"/>
</dbReference>
<dbReference type="OrthoDB" id="6493944at2759"/>
<dbReference type="EMBL" id="JTDF01000676">
    <property type="protein sequence ID" value="KAF8571165.1"/>
    <property type="molecule type" value="Genomic_DNA"/>
</dbReference>
<comment type="caution">
    <text evidence="8">The sequence shown here is derived from an EMBL/GenBank/DDBJ whole genome shotgun (WGS) entry which is preliminary data.</text>
</comment>
<proteinExistence type="inferred from homology"/>
<evidence type="ECO:0000313" key="9">
    <source>
        <dbReference type="Proteomes" id="UP000699462"/>
    </source>
</evidence>
<feature type="transmembrane region" description="Helical" evidence="7">
    <location>
        <begin position="170"/>
        <end position="191"/>
    </location>
</feature>
<dbReference type="AlphaFoldDB" id="A0A8T0DTA5"/>
<feature type="transmembrane region" description="Helical" evidence="7">
    <location>
        <begin position="389"/>
        <end position="410"/>
    </location>
</feature>
<keyword evidence="3 7" id="KW-0812">Transmembrane</keyword>
<evidence type="ECO:0000256" key="5">
    <source>
        <dbReference type="ARBA" id="ARBA00023136"/>
    </source>
</evidence>
<evidence type="ECO:0000256" key="2">
    <source>
        <dbReference type="ARBA" id="ARBA00006772"/>
    </source>
</evidence>
<feature type="region of interest" description="Disordered" evidence="6">
    <location>
        <begin position="42"/>
        <end position="69"/>
    </location>
</feature>
<evidence type="ECO:0000256" key="7">
    <source>
        <dbReference type="SAM" id="Phobius"/>
    </source>
</evidence>
<feature type="transmembrane region" description="Helical" evidence="7">
    <location>
        <begin position="358"/>
        <end position="377"/>
    </location>
</feature>
<feature type="compositionally biased region" description="Polar residues" evidence="6">
    <location>
        <begin position="42"/>
        <end position="51"/>
    </location>
</feature>